<evidence type="ECO:0000256" key="1">
    <source>
        <dbReference type="SAM" id="Phobius"/>
    </source>
</evidence>
<keyword evidence="3" id="KW-1185">Reference proteome</keyword>
<keyword evidence="1" id="KW-0472">Membrane</keyword>
<organism evidence="2 3">
    <name type="scientific">Butyrivibrio fibrisolvens DSM 3071</name>
    <dbReference type="NCBI Taxonomy" id="1121131"/>
    <lineage>
        <taxon>Bacteria</taxon>
        <taxon>Bacillati</taxon>
        <taxon>Bacillota</taxon>
        <taxon>Clostridia</taxon>
        <taxon>Lachnospirales</taxon>
        <taxon>Lachnospiraceae</taxon>
        <taxon>Butyrivibrio</taxon>
    </lineage>
</organism>
<proteinExistence type="predicted"/>
<gene>
    <name evidence="2" type="ORF">SAMN02745229_02136</name>
</gene>
<keyword evidence="1" id="KW-0812">Transmembrane</keyword>
<accession>A0A1M5ZCV7</accession>
<dbReference type="RefSeq" id="WP_073387624.1">
    <property type="nucleotide sequence ID" value="NZ_FQXK01000017.1"/>
</dbReference>
<dbReference type="Proteomes" id="UP000184278">
    <property type="component" value="Unassembled WGS sequence"/>
</dbReference>
<dbReference type="EMBL" id="FQXK01000017">
    <property type="protein sequence ID" value="SHI22036.1"/>
    <property type="molecule type" value="Genomic_DNA"/>
</dbReference>
<keyword evidence="1" id="KW-1133">Transmembrane helix</keyword>
<feature type="transmembrane region" description="Helical" evidence="1">
    <location>
        <begin position="50"/>
        <end position="67"/>
    </location>
</feature>
<feature type="transmembrane region" description="Helical" evidence="1">
    <location>
        <begin position="6"/>
        <end position="29"/>
    </location>
</feature>
<dbReference type="AlphaFoldDB" id="A0A1M5ZCV7"/>
<reference evidence="3" key="1">
    <citation type="submission" date="2016-11" db="EMBL/GenBank/DDBJ databases">
        <authorList>
            <person name="Varghese N."/>
            <person name="Submissions S."/>
        </authorList>
    </citation>
    <scope>NUCLEOTIDE SEQUENCE [LARGE SCALE GENOMIC DNA]</scope>
    <source>
        <strain evidence="3">DSM 3071</strain>
    </source>
</reference>
<evidence type="ECO:0000313" key="2">
    <source>
        <dbReference type="EMBL" id="SHI22036.1"/>
    </source>
</evidence>
<evidence type="ECO:0008006" key="4">
    <source>
        <dbReference type="Google" id="ProtNLM"/>
    </source>
</evidence>
<name>A0A1M5ZCV7_BUTFI</name>
<dbReference type="GeneID" id="89509699"/>
<protein>
    <recommendedName>
        <fullName evidence="4">DUF2178 domain-containing protein</fullName>
    </recommendedName>
</protein>
<dbReference type="OrthoDB" id="2049125at2"/>
<evidence type="ECO:0000313" key="3">
    <source>
        <dbReference type="Proteomes" id="UP000184278"/>
    </source>
</evidence>
<feature type="transmembrane region" description="Helical" evidence="1">
    <location>
        <begin position="79"/>
        <end position="99"/>
    </location>
</feature>
<sequence length="107" mass="12172">MNNIYVVVLLILTGVALISMALWEAFGAIKHKNNKEEFKTVVTKARADSAKTLWFVFVCWELLTFFIKGEPTFTLNNIHTMVLIMFGLQCTVELFAGIYHESKIARA</sequence>